<protein>
    <submittedName>
        <fullName evidence="1">Putative secreted protein</fullName>
    </submittedName>
</protein>
<evidence type="ECO:0000313" key="1">
    <source>
        <dbReference type="EMBL" id="MBW77481.1"/>
    </source>
</evidence>
<dbReference type="EMBL" id="GGFL01013303">
    <property type="protein sequence ID" value="MBW77481.1"/>
    <property type="molecule type" value="Transcribed_RNA"/>
</dbReference>
<dbReference type="AlphaFoldDB" id="A0A2M4DIU8"/>
<proteinExistence type="predicted"/>
<accession>A0A2M4DIU8</accession>
<sequence>MRWTGIMFCFGLSPVAFVGAAAAVVTVTIVVDCITLPSLVTVLPFSSFCVTIDESFDEEELPPSAIGFPVASSCESVGSPFSSGNWSASSWLIELSGEMESSSKIFVGSDTSCETVSEDSFA</sequence>
<name>A0A2M4DIU8_ANODA</name>
<organism evidence="1">
    <name type="scientific">Anopheles darlingi</name>
    <name type="common">Mosquito</name>
    <dbReference type="NCBI Taxonomy" id="43151"/>
    <lineage>
        <taxon>Eukaryota</taxon>
        <taxon>Metazoa</taxon>
        <taxon>Ecdysozoa</taxon>
        <taxon>Arthropoda</taxon>
        <taxon>Hexapoda</taxon>
        <taxon>Insecta</taxon>
        <taxon>Pterygota</taxon>
        <taxon>Neoptera</taxon>
        <taxon>Endopterygota</taxon>
        <taxon>Diptera</taxon>
        <taxon>Nematocera</taxon>
        <taxon>Culicoidea</taxon>
        <taxon>Culicidae</taxon>
        <taxon>Anophelinae</taxon>
        <taxon>Anopheles</taxon>
    </lineage>
</organism>
<reference evidence="1" key="1">
    <citation type="submission" date="2018-01" db="EMBL/GenBank/DDBJ databases">
        <title>An insight into the sialome of Amazonian anophelines.</title>
        <authorList>
            <person name="Ribeiro J.M."/>
            <person name="Scarpassa V."/>
            <person name="Calvo E."/>
        </authorList>
    </citation>
    <scope>NUCLEOTIDE SEQUENCE</scope>
</reference>